<evidence type="ECO:0000313" key="5">
    <source>
        <dbReference type="Proteomes" id="UP000640485"/>
    </source>
</evidence>
<dbReference type="PANTHER" id="PTHR36505:SF1">
    <property type="entry name" value="BLR1072 PROTEIN"/>
    <property type="match status" value="1"/>
</dbReference>
<feature type="region of interest" description="Disordered" evidence="1">
    <location>
        <begin position="22"/>
        <end position="56"/>
    </location>
</feature>
<proteinExistence type="predicted"/>
<feature type="region of interest" description="Disordered" evidence="1">
    <location>
        <begin position="151"/>
        <end position="253"/>
    </location>
</feature>
<evidence type="ECO:0000313" key="4">
    <source>
        <dbReference type="EMBL" id="MBK4215930.1"/>
    </source>
</evidence>
<dbReference type="EMBL" id="JAEPRQ010000002">
    <property type="protein sequence ID" value="MBK4215930.1"/>
    <property type="molecule type" value="Genomic_DNA"/>
</dbReference>
<dbReference type="AlphaFoldDB" id="A0A934SBN7"/>
<dbReference type="SUPFAM" id="SSF50346">
    <property type="entry name" value="PRC-barrel domain"/>
    <property type="match status" value="1"/>
</dbReference>
<feature type="compositionally biased region" description="Low complexity" evidence="1">
    <location>
        <begin position="171"/>
        <end position="253"/>
    </location>
</feature>
<accession>A0A934SBN7</accession>
<keyword evidence="5" id="KW-1185">Reference proteome</keyword>
<feature type="chain" id="PRO_5037979402" evidence="2">
    <location>
        <begin position="22"/>
        <end position="253"/>
    </location>
</feature>
<dbReference type="RefSeq" id="WP_200685350.1">
    <property type="nucleotide sequence ID" value="NZ_JAEPRQ010000002.1"/>
</dbReference>
<feature type="compositionally biased region" description="Low complexity" evidence="1">
    <location>
        <begin position="42"/>
        <end position="51"/>
    </location>
</feature>
<evidence type="ECO:0000256" key="2">
    <source>
        <dbReference type="SAM" id="SignalP"/>
    </source>
</evidence>
<name>A0A934SBN7_9RHOB</name>
<gene>
    <name evidence="4" type="ORF">JJJ17_08345</name>
</gene>
<sequence>MRKFLLTTAVILPLSMGTAFAQEDPSAPAADDPAATEPMGTDPAAADAADPAAEEAAAEAAAAELAASGKVVDQQAPNELRLEWITDATVTAPDGTSIGEINDLIVDGENGQMIAAIIGVGGFLGIGQKQIAVPWEQLTVNYDAQEVTSDLTKEEADAAPEYVFRDRDPGPDAAASADGGTAPADPAAAPADPAAAPAPADPAMDAAPADAAPADPAMEPADPAADPMAEPATDPAADPMAEPAPEGEAPAAN</sequence>
<dbReference type="Pfam" id="PF05239">
    <property type="entry name" value="PRC"/>
    <property type="match status" value="1"/>
</dbReference>
<dbReference type="InterPro" id="IPR027275">
    <property type="entry name" value="PRC-brl_dom"/>
</dbReference>
<comment type="caution">
    <text evidence="4">The sequence shown here is derived from an EMBL/GenBank/DDBJ whole genome shotgun (WGS) entry which is preliminary data.</text>
</comment>
<keyword evidence="2" id="KW-0732">Signal</keyword>
<evidence type="ECO:0000259" key="3">
    <source>
        <dbReference type="Pfam" id="PF05239"/>
    </source>
</evidence>
<dbReference type="Gene3D" id="2.30.30.240">
    <property type="entry name" value="PRC-barrel domain"/>
    <property type="match status" value="1"/>
</dbReference>
<feature type="signal peptide" evidence="2">
    <location>
        <begin position="1"/>
        <end position="21"/>
    </location>
</feature>
<dbReference type="PANTHER" id="PTHR36505">
    <property type="entry name" value="BLR1072 PROTEIN"/>
    <property type="match status" value="1"/>
</dbReference>
<dbReference type="InterPro" id="IPR011033">
    <property type="entry name" value="PRC_barrel-like_sf"/>
</dbReference>
<feature type="compositionally biased region" description="Low complexity" evidence="1">
    <location>
        <begin position="24"/>
        <end position="35"/>
    </location>
</feature>
<protein>
    <submittedName>
        <fullName evidence="4">PRC-barrel domain-containing protein</fullName>
    </submittedName>
</protein>
<organism evidence="4 5">
    <name type="scientific">Paracoccus caeni</name>
    <dbReference type="NCBI Taxonomy" id="657651"/>
    <lineage>
        <taxon>Bacteria</taxon>
        <taxon>Pseudomonadati</taxon>
        <taxon>Pseudomonadota</taxon>
        <taxon>Alphaproteobacteria</taxon>
        <taxon>Rhodobacterales</taxon>
        <taxon>Paracoccaceae</taxon>
        <taxon>Paracoccus</taxon>
    </lineage>
</organism>
<dbReference type="Proteomes" id="UP000640485">
    <property type="component" value="Unassembled WGS sequence"/>
</dbReference>
<reference evidence="4" key="1">
    <citation type="submission" date="2021-01" db="EMBL/GenBank/DDBJ databases">
        <title>Paracoccus amoyensis sp. nov., isolated from the surface seawater along the coast of Xiamen Island, China.</title>
        <authorList>
            <person name="Lyu L."/>
        </authorList>
    </citation>
    <scope>NUCLEOTIDE SEQUENCE</scope>
    <source>
        <strain evidence="4">MJ17</strain>
    </source>
</reference>
<evidence type="ECO:0000256" key="1">
    <source>
        <dbReference type="SAM" id="MobiDB-lite"/>
    </source>
</evidence>
<feature type="domain" description="PRC-barrel" evidence="3">
    <location>
        <begin position="87"/>
        <end position="153"/>
    </location>
</feature>